<feature type="compositionally biased region" description="Basic and acidic residues" evidence="1">
    <location>
        <begin position="163"/>
        <end position="203"/>
    </location>
</feature>
<dbReference type="STRING" id="3818.A0A445CY80"/>
<name>A0A445CY80_ARAHY</name>
<dbReference type="InterPro" id="IPR040276">
    <property type="entry name" value="At4g26450-like"/>
</dbReference>
<dbReference type="EMBL" id="SDMP01000005">
    <property type="protein sequence ID" value="RYR55865.1"/>
    <property type="molecule type" value="Genomic_DNA"/>
</dbReference>
<feature type="compositionally biased region" description="Pro residues" evidence="1">
    <location>
        <begin position="30"/>
        <end position="49"/>
    </location>
</feature>
<protein>
    <submittedName>
        <fullName evidence="2">Uncharacterized protein</fullName>
    </submittedName>
</protein>
<accession>A0A445CY80</accession>
<dbReference type="Proteomes" id="UP000289738">
    <property type="component" value="Chromosome A05"/>
</dbReference>
<comment type="caution">
    <text evidence="2">The sequence shown here is derived from an EMBL/GenBank/DDBJ whole genome shotgun (WGS) entry which is preliminary data.</text>
</comment>
<keyword evidence="3" id="KW-1185">Reference proteome</keyword>
<organism evidence="2 3">
    <name type="scientific">Arachis hypogaea</name>
    <name type="common">Peanut</name>
    <dbReference type="NCBI Taxonomy" id="3818"/>
    <lineage>
        <taxon>Eukaryota</taxon>
        <taxon>Viridiplantae</taxon>
        <taxon>Streptophyta</taxon>
        <taxon>Embryophyta</taxon>
        <taxon>Tracheophyta</taxon>
        <taxon>Spermatophyta</taxon>
        <taxon>Magnoliopsida</taxon>
        <taxon>eudicotyledons</taxon>
        <taxon>Gunneridae</taxon>
        <taxon>Pentapetalae</taxon>
        <taxon>rosids</taxon>
        <taxon>fabids</taxon>
        <taxon>Fabales</taxon>
        <taxon>Fabaceae</taxon>
        <taxon>Papilionoideae</taxon>
        <taxon>50 kb inversion clade</taxon>
        <taxon>dalbergioids sensu lato</taxon>
        <taxon>Dalbergieae</taxon>
        <taxon>Pterocarpus clade</taxon>
        <taxon>Arachis</taxon>
    </lineage>
</organism>
<feature type="region of interest" description="Disordered" evidence="1">
    <location>
        <begin position="127"/>
        <end position="313"/>
    </location>
</feature>
<feature type="compositionally biased region" description="Polar residues" evidence="1">
    <location>
        <begin position="225"/>
        <end position="234"/>
    </location>
</feature>
<feature type="region of interest" description="Disordered" evidence="1">
    <location>
        <begin position="329"/>
        <end position="359"/>
    </location>
</feature>
<reference evidence="2 3" key="1">
    <citation type="submission" date="2019-01" db="EMBL/GenBank/DDBJ databases">
        <title>Sequencing of cultivated peanut Arachis hypogaea provides insights into genome evolution and oil improvement.</title>
        <authorList>
            <person name="Chen X."/>
        </authorList>
    </citation>
    <scope>NUCLEOTIDE SEQUENCE [LARGE SCALE GENOMIC DNA]</scope>
    <source>
        <strain evidence="3">cv. Fuhuasheng</strain>
        <tissue evidence="2">Leaves</tissue>
    </source>
</reference>
<evidence type="ECO:0000256" key="1">
    <source>
        <dbReference type="SAM" id="MobiDB-lite"/>
    </source>
</evidence>
<feature type="compositionally biased region" description="Polar residues" evidence="1">
    <location>
        <begin position="296"/>
        <end position="313"/>
    </location>
</feature>
<proteinExistence type="predicted"/>
<gene>
    <name evidence="2" type="ORF">Ahy_A05g021717</name>
</gene>
<dbReference type="AlphaFoldDB" id="A0A445CY80"/>
<dbReference type="PANTHER" id="PTHR36056">
    <property type="entry name" value="PROTEIN, PUTATIVE-RELATED"/>
    <property type="match status" value="1"/>
</dbReference>
<sequence length="847" mass="93053">MHPRQRSPRGFYATSDYRHLNRDSSFSRPHPNPKPFSHPPPPAPPPPPSTSSSSRRVALLAGGDIFVEAGRLAAEYLVSQGLLPPNALSFKWQQNNSFKKHGGGAGGGEFPVEGGGRTSALARLGNTVATDIPSGRRKMGFDDFGQKGSRRRGSFRGNGLDWGGREFRRNGSWSDRSRYTPERKDNDDADDSFSRHKDEDLHQQQHRPHQIGVAADVDKPKSDSNDTVPSTETGDTLHAEGDNDMLSGESMDLKQTSSADGKDNNDVDVEIAMENASAGVMDVKDGTADDDDTEKSGGSKNLSVQSSDQESNEPITDLLSLFKSIKVPTKPRSLRGDKNLKGNPQQNVGDEDTHDAGDLQGPQVLAENVSVKVSSSGDLLSDVANASEHLESNMSNVEPDHDDVDEDLKELDTACNAEVDQSIGTDSGQDLGYMHDNNREPSATLLDHGSCGSMSEERGEKRVAEVDDLREESKRVKEWLPSLPPRTEGYFETINTIGMKEITEEDDLSHLDKVAMTSDQGSLMTTSQFTEVGDRSILHCSEEKQSLPSSFRTCDLNLMEASEVHENQANHPILMYPPVSETKKAVPVDIDLTVSRTSIPGKFSTQSTTGKEIEVIDLECDSTQEEKPIDNMERKSEAMFSGLEGFSNHAPSTADIHDVQDGYGLMLSELLGADFPNCSSVSTDINSVHNEMGLHNGTVPMGTLAEDDSIYMSLGEIPLPLGFLRPWEQPPPQDYQKPRITKLEQKCSNILRYLPWHIANRLCFWRMPVLWDGTGANNIHHVGILFAALTKRLAEMGAGENQPPTRSILIASSFPFAFVFSKVPTQKRRLFMRKGLLLRHCSSAMLI</sequence>
<feature type="region of interest" description="Disordered" evidence="1">
    <location>
        <begin position="1"/>
        <end position="56"/>
    </location>
</feature>
<evidence type="ECO:0000313" key="3">
    <source>
        <dbReference type="Proteomes" id="UP000289738"/>
    </source>
</evidence>
<dbReference type="PANTHER" id="PTHR36056:SF1">
    <property type="entry name" value="PROTEIN, PUTATIVE-RELATED"/>
    <property type="match status" value="1"/>
</dbReference>
<evidence type="ECO:0000313" key="2">
    <source>
        <dbReference type="EMBL" id="RYR55865.1"/>
    </source>
</evidence>